<dbReference type="InterPro" id="IPR051798">
    <property type="entry name" value="Class-II_PLP-Dep_Aminotrans"/>
</dbReference>
<keyword evidence="3" id="KW-0663">Pyridoxal phosphate</keyword>
<dbReference type="PANTHER" id="PTHR43525">
    <property type="entry name" value="PROTEIN MALY"/>
    <property type="match status" value="1"/>
</dbReference>
<dbReference type="InterPro" id="IPR015421">
    <property type="entry name" value="PyrdxlP-dep_Trfase_major"/>
</dbReference>
<dbReference type="AlphaFoldDB" id="A0A3P2ACX8"/>
<organism evidence="7 8">
    <name type="scientific">Prevotella heparinolytica</name>
    <dbReference type="NCBI Taxonomy" id="28113"/>
    <lineage>
        <taxon>Bacteria</taxon>
        <taxon>Pseudomonadati</taxon>
        <taxon>Bacteroidota</taxon>
        <taxon>Bacteroidia</taxon>
        <taxon>Bacteroidales</taxon>
        <taxon>Bacteroidaceae</taxon>
        <taxon>Bacteroides</taxon>
    </lineage>
</organism>
<evidence type="ECO:0000256" key="4">
    <source>
        <dbReference type="ARBA" id="ARBA00023239"/>
    </source>
</evidence>
<dbReference type="InterPro" id="IPR015424">
    <property type="entry name" value="PyrdxlP-dep_Trfase"/>
</dbReference>
<dbReference type="PANTHER" id="PTHR43525:SF1">
    <property type="entry name" value="PROTEIN MALY"/>
    <property type="match status" value="1"/>
</dbReference>
<dbReference type="GO" id="GO:0030170">
    <property type="term" value="F:pyridoxal phosphate binding"/>
    <property type="evidence" value="ECO:0007669"/>
    <property type="project" value="InterPro"/>
</dbReference>
<dbReference type="Gene3D" id="3.90.1150.10">
    <property type="entry name" value="Aspartate Aminotransferase, domain 1"/>
    <property type="match status" value="1"/>
</dbReference>
<accession>A0A3P2ACX8</accession>
<feature type="domain" description="Aminotransferase class I/classII large" evidence="6">
    <location>
        <begin position="34"/>
        <end position="385"/>
    </location>
</feature>
<reference evidence="7 8" key="1">
    <citation type="submission" date="2018-11" db="EMBL/GenBank/DDBJ databases">
        <title>Genomes From Bacteria Associated with the Canine Oral Cavity: a Test Case for Automated Genome-Based Taxonomic Assignment.</title>
        <authorList>
            <person name="Coil D.A."/>
            <person name="Jospin G."/>
            <person name="Darling A.E."/>
            <person name="Wallis C."/>
            <person name="Davis I.J."/>
            <person name="Harris S."/>
            <person name="Eisen J.A."/>
            <person name="Holcombe L.J."/>
            <person name="O'Flynn C."/>
        </authorList>
    </citation>
    <scope>NUCLEOTIDE SEQUENCE [LARGE SCALE GENOMIC DNA]</scope>
    <source>
        <strain evidence="7 8">OH1047_COT-310</strain>
    </source>
</reference>
<evidence type="ECO:0000256" key="1">
    <source>
        <dbReference type="ARBA" id="ARBA00001933"/>
    </source>
</evidence>
<keyword evidence="4 7" id="KW-0456">Lyase</keyword>
<comment type="similarity">
    <text evidence="5">Belongs to the class-II pyridoxal-phosphate-dependent aminotransferase family. MalY/PatB cystathionine beta-lyase subfamily.</text>
</comment>
<comment type="caution">
    <text evidence="7">The sequence shown here is derived from an EMBL/GenBank/DDBJ whole genome shotgun (WGS) entry which is preliminary data.</text>
</comment>
<evidence type="ECO:0000313" key="8">
    <source>
        <dbReference type="Proteomes" id="UP000279562"/>
    </source>
</evidence>
<keyword evidence="8" id="KW-1185">Reference proteome</keyword>
<evidence type="ECO:0000256" key="5">
    <source>
        <dbReference type="ARBA" id="ARBA00037974"/>
    </source>
</evidence>
<comment type="cofactor">
    <cofactor evidence="1">
        <name>pyridoxal 5'-phosphate</name>
        <dbReference type="ChEBI" id="CHEBI:597326"/>
    </cofactor>
</comment>
<proteinExistence type="inferred from homology"/>
<evidence type="ECO:0000256" key="3">
    <source>
        <dbReference type="ARBA" id="ARBA00022898"/>
    </source>
</evidence>
<evidence type="ECO:0000259" key="6">
    <source>
        <dbReference type="Pfam" id="PF00155"/>
    </source>
</evidence>
<dbReference type="NCBIfam" id="TIGR04350">
    <property type="entry name" value="C_S_lyase_PatB"/>
    <property type="match status" value="1"/>
</dbReference>
<dbReference type="InterPro" id="IPR015422">
    <property type="entry name" value="PyrdxlP-dep_Trfase_small"/>
</dbReference>
<dbReference type="Gene3D" id="3.40.640.10">
    <property type="entry name" value="Type I PLP-dependent aspartate aminotransferase-like (Major domain)"/>
    <property type="match status" value="1"/>
</dbReference>
<name>A0A3P2ACX8_9BACE</name>
<evidence type="ECO:0000256" key="2">
    <source>
        <dbReference type="ARBA" id="ARBA00012224"/>
    </source>
</evidence>
<dbReference type="SUPFAM" id="SSF53383">
    <property type="entry name" value="PLP-dependent transferases"/>
    <property type="match status" value="1"/>
</dbReference>
<sequence>MMEKYDFDKVIDRRGTGALKLDMLQEYYGDPDLLPLWVADMDFETPAFITEALHKRLEHSLFGYTVPPEEYWPTVIRWISTHHDWEVRREWLTYIPGIVKGIGMAVNVFVKEDEEVIIQPPVYHPFRLTPLANGRRVVYNPLRMNEDGSYSMDFENLEAVTGEKCRMLILSNPHNPAGIVWDRETLVRLADFCHQRNILVISDEIHCDMVLWNNKHIPFASVSEAAAACSITFGAPSKTFNIAGIVSSYAIVPNSIIRQRFFNWLKANELDAPTVFAPIATIAAFRDGEPWRREMLKYVEGNIDLVTDYCSACLPQIKPLRPQASFLVWLNCRGLGLGHDELVDFFVKKARLALNDGEIFGQGGEGFMRLNVASPRSVIRKALEQLRQAVAEL</sequence>
<gene>
    <name evidence="7" type="ORF">EII33_00185</name>
</gene>
<dbReference type="GO" id="GO:0047804">
    <property type="term" value="F:cysteine-S-conjugate beta-lyase activity"/>
    <property type="evidence" value="ECO:0007669"/>
    <property type="project" value="UniProtKB-EC"/>
</dbReference>
<dbReference type="Proteomes" id="UP000279562">
    <property type="component" value="Unassembled WGS sequence"/>
</dbReference>
<dbReference type="CDD" id="cd00609">
    <property type="entry name" value="AAT_like"/>
    <property type="match status" value="1"/>
</dbReference>
<evidence type="ECO:0000313" key="7">
    <source>
        <dbReference type="EMBL" id="RRD93307.1"/>
    </source>
</evidence>
<dbReference type="InterPro" id="IPR027619">
    <property type="entry name" value="C-S_lyase_PatB-like"/>
</dbReference>
<protein>
    <recommendedName>
        <fullName evidence="2">cysteine-S-conjugate beta-lyase</fullName>
        <ecNumber evidence="2">4.4.1.13</ecNumber>
    </recommendedName>
</protein>
<dbReference type="EMBL" id="RQYF01000001">
    <property type="protein sequence ID" value="RRD93307.1"/>
    <property type="molecule type" value="Genomic_DNA"/>
</dbReference>
<dbReference type="InterPro" id="IPR004839">
    <property type="entry name" value="Aminotransferase_I/II_large"/>
</dbReference>
<dbReference type="EC" id="4.4.1.13" evidence="2"/>
<dbReference type="Pfam" id="PF00155">
    <property type="entry name" value="Aminotran_1_2"/>
    <property type="match status" value="1"/>
</dbReference>